<protein>
    <submittedName>
        <fullName evidence="2">Uncharacterized protein</fullName>
    </submittedName>
</protein>
<keyword evidence="1" id="KW-0732">Signal</keyword>
<reference evidence="2 3" key="1">
    <citation type="submission" date="2020-11" db="EMBL/GenBank/DDBJ databases">
        <title>Draft Genome Sequence and Secondary Metabolite Biosynthetic Potential of the Lysobacter niastensis Type strain DSM 18481.</title>
        <authorList>
            <person name="Turrini P."/>
            <person name="Artuso I."/>
            <person name="Tescari M."/>
            <person name="Lugli G.A."/>
            <person name="Frangipani E."/>
            <person name="Ventura M."/>
            <person name="Visca P."/>
        </authorList>
    </citation>
    <scope>NUCLEOTIDE SEQUENCE [LARGE SCALE GENOMIC DNA]</scope>
    <source>
        <strain evidence="2 3">DSM 18481</strain>
    </source>
</reference>
<dbReference type="Proteomes" id="UP001429984">
    <property type="component" value="Unassembled WGS sequence"/>
</dbReference>
<dbReference type="EMBL" id="JADLZT010000003">
    <property type="protein sequence ID" value="MBF6023660.1"/>
    <property type="molecule type" value="Genomic_DNA"/>
</dbReference>
<feature type="signal peptide" evidence="1">
    <location>
        <begin position="1"/>
        <end position="36"/>
    </location>
</feature>
<name>A0ABS0B4Q7_9GAMM</name>
<evidence type="ECO:0000313" key="2">
    <source>
        <dbReference type="EMBL" id="MBF6023660.1"/>
    </source>
</evidence>
<feature type="chain" id="PRO_5046619929" evidence="1">
    <location>
        <begin position="37"/>
        <end position="163"/>
    </location>
</feature>
<accession>A0ABS0B4Q7</accession>
<evidence type="ECO:0000313" key="3">
    <source>
        <dbReference type="Proteomes" id="UP001429984"/>
    </source>
</evidence>
<sequence length="163" mass="17493">MKKTAWGMPVTGLSALRGVMAAGLGLGLLATGSAWAQEASGCPELAAETGLTWEYRGNGDTDFCRALRSDGSEAFGLYIAKKTPFSPKKGNRVETGHIDGQEVNWYKGELAGKPDVQVRETLLPLADGRVAHIWMQAATKEELAKVIGQTETMHFPATRLSSK</sequence>
<keyword evidence="3" id="KW-1185">Reference proteome</keyword>
<evidence type="ECO:0000256" key="1">
    <source>
        <dbReference type="SAM" id="SignalP"/>
    </source>
</evidence>
<gene>
    <name evidence="2" type="ORF">IU514_06440</name>
</gene>
<organism evidence="2 3">
    <name type="scientific">Lysobacter niastensis</name>
    <dbReference type="NCBI Taxonomy" id="380629"/>
    <lineage>
        <taxon>Bacteria</taxon>
        <taxon>Pseudomonadati</taxon>
        <taxon>Pseudomonadota</taxon>
        <taxon>Gammaproteobacteria</taxon>
        <taxon>Lysobacterales</taxon>
        <taxon>Lysobacteraceae</taxon>
        <taxon>Lysobacter</taxon>
    </lineage>
</organism>
<dbReference type="RefSeq" id="WP_194930251.1">
    <property type="nucleotide sequence ID" value="NZ_JADLZT010000003.1"/>
</dbReference>
<comment type="caution">
    <text evidence="2">The sequence shown here is derived from an EMBL/GenBank/DDBJ whole genome shotgun (WGS) entry which is preliminary data.</text>
</comment>
<proteinExistence type="predicted"/>